<dbReference type="GO" id="GO:0016740">
    <property type="term" value="F:transferase activity"/>
    <property type="evidence" value="ECO:0007669"/>
    <property type="project" value="UniProtKB-KW"/>
</dbReference>
<dbReference type="InterPro" id="IPR006218">
    <property type="entry name" value="DAHP1/KDSA"/>
</dbReference>
<accession>A0A9D1UHQ4</accession>
<dbReference type="Gene3D" id="3.20.20.70">
    <property type="entry name" value="Aldolase class I"/>
    <property type="match status" value="1"/>
</dbReference>
<dbReference type="EMBL" id="DXGG01000252">
    <property type="protein sequence ID" value="HIW88227.1"/>
    <property type="molecule type" value="Genomic_DNA"/>
</dbReference>
<dbReference type="AlphaFoldDB" id="A0A9D1UHQ4"/>
<dbReference type="PANTHER" id="PTHR43018">
    <property type="entry name" value="PHOSPHO-2-DEHYDRO-3-DEOXYHEPTONATE ALDOLASE"/>
    <property type="match status" value="1"/>
</dbReference>
<dbReference type="Pfam" id="PF00793">
    <property type="entry name" value="DAHP_synth_1"/>
    <property type="match status" value="1"/>
</dbReference>
<dbReference type="Pfam" id="PF01817">
    <property type="entry name" value="CM_2"/>
    <property type="match status" value="1"/>
</dbReference>
<gene>
    <name evidence="4" type="ORF">IAC47_08185</name>
</gene>
<evidence type="ECO:0000313" key="4">
    <source>
        <dbReference type="EMBL" id="HIW88227.1"/>
    </source>
</evidence>
<organism evidence="4 5">
    <name type="scientific">Candidatus Onthomorpha intestinigallinarum</name>
    <dbReference type="NCBI Taxonomy" id="2840880"/>
    <lineage>
        <taxon>Bacteria</taxon>
        <taxon>Pseudomonadati</taxon>
        <taxon>Bacteroidota</taxon>
        <taxon>Bacteroidia</taxon>
        <taxon>Bacteroidales</taxon>
        <taxon>Candidatus Onthomorpha</taxon>
    </lineage>
</organism>
<feature type="domain" description="Chorismate mutase" evidence="3">
    <location>
        <begin position="256"/>
        <end position="347"/>
    </location>
</feature>
<dbReference type="InterPro" id="IPR013785">
    <property type="entry name" value="Aldolase_TIM"/>
</dbReference>
<evidence type="ECO:0000256" key="2">
    <source>
        <dbReference type="ARBA" id="ARBA00022679"/>
    </source>
</evidence>
<dbReference type="PANTHER" id="PTHR43018:SF1">
    <property type="entry name" value="PROTEIN AROA(G)"/>
    <property type="match status" value="1"/>
</dbReference>
<dbReference type="InterPro" id="IPR052899">
    <property type="entry name" value="Class-I_DAHP_synthase"/>
</dbReference>
<dbReference type="InterPro" id="IPR002701">
    <property type="entry name" value="CM_II_prokaryot"/>
</dbReference>
<dbReference type="SMART" id="SM00830">
    <property type="entry name" value="CM_2"/>
    <property type="match status" value="1"/>
</dbReference>
<dbReference type="SUPFAM" id="SSF48600">
    <property type="entry name" value="Chorismate mutase II"/>
    <property type="match status" value="1"/>
</dbReference>
<reference evidence="4" key="2">
    <citation type="submission" date="2021-04" db="EMBL/GenBank/DDBJ databases">
        <authorList>
            <person name="Gilroy R."/>
        </authorList>
    </citation>
    <scope>NUCLEOTIDE SEQUENCE</scope>
    <source>
        <strain evidence="4">Gambia16-930</strain>
    </source>
</reference>
<dbReference type="GO" id="GO:0046417">
    <property type="term" value="P:chorismate metabolic process"/>
    <property type="evidence" value="ECO:0007669"/>
    <property type="project" value="InterPro"/>
</dbReference>
<dbReference type="EC" id="5.4.99.5" evidence="1"/>
<reference evidence="4" key="1">
    <citation type="journal article" date="2021" name="PeerJ">
        <title>Extensive microbial diversity within the chicken gut microbiome revealed by metagenomics and culture.</title>
        <authorList>
            <person name="Gilroy R."/>
            <person name="Ravi A."/>
            <person name="Getino M."/>
            <person name="Pursley I."/>
            <person name="Horton D.L."/>
            <person name="Alikhan N.F."/>
            <person name="Baker D."/>
            <person name="Gharbi K."/>
            <person name="Hall N."/>
            <person name="Watson M."/>
            <person name="Adriaenssens E.M."/>
            <person name="Foster-Nyarko E."/>
            <person name="Jarju S."/>
            <person name="Secka A."/>
            <person name="Antonio M."/>
            <person name="Oren A."/>
            <person name="Chaudhuri R.R."/>
            <person name="La Ragione R."/>
            <person name="Hildebrand F."/>
            <person name="Pallen M.J."/>
        </authorList>
    </citation>
    <scope>NUCLEOTIDE SEQUENCE</scope>
    <source>
        <strain evidence="4">Gambia16-930</strain>
    </source>
</reference>
<keyword evidence="2" id="KW-0808">Transferase</keyword>
<dbReference type="Gene3D" id="1.20.59.10">
    <property type="entry name" value="Chorismate mutase"/>
    <property type="match status" value="1"/>
</dbReference>
<name>A0A9D1UHQ4_9BACT</name>
<dbReference type="SUPFAM" id="SSF51569">
    <property type="entry name" value="Aldolase"/>
    <property type="match status" value="1"/>
</dbReference>
<evidence type="ECO:0000259" key="3">
    <source>
        <dbReference type="PROSITE" id="PS51168"/>
    </source>
</evidence>
<dbReference type="InterPro" id="IPR036979">
    <property type="entry name" value="CM_dom_sf"/>
</dbReference>
<protein>
    <recommendedName>
        <fullName evidence="1">chorismate mutase</fullName>
        <ecNumber evidence="1">5.4.99.5</ecNumber>
    </recommendedName>
</protein>
<dbReference type="InterPro" id="IPR036263">
    <property type="entry name" value="Chorismate_II_sf"/>
</dbReference>
<sequence length="353" mass="40157">MNGSRFGLTDRLLVAGPCAAESREQLRAVASSLRDVSADWFRAGVWKPRTRPSSFEGVGEKGLEWLAEIRKEFGLRVCTEVASPYHVEQCLAHGLDALWIGARTTTNPFSVQDIADALRGVDIPLFVKNPLNPDLKLWIGAIERLSASCSEVHAVHRGFSLVDNGIYRQTPLWQLPVELKRLMPGLKILCDPSHIAGRRDLVFPLAQKAMRLGFDGLMIEVHDNPDAARTDAMQQLDISSFKRLLKDLEVSNTDEDKDDLSLEELRGRIDDIDLQLLSLLGKRMKLSEKVAEIKRENNMSIFRLKRWDVLLTDRMERAERLKLNREFVKDLFELIHEQSMEVQDRFIGGMEKN</sequence>
<dbReference type="GO" id="GO:0004106">
    <property type="term" value="F:chorismate mutase activity"/>
    <property type="evidence" value="ECO:0007669"/>
    <property type="project" value="UniProtKB-EC"/>
</dbReference>
<evidence type="ECO:0000313" key="5">
    <source>
        <dbReference type="Proteomes" id="UP000824267"/>
    </source>
</evidence>
<comment type="caution">
    <text evidence="4">The sequence shown here is derived from an EMBL/GenBank/DDBJ whole genome shotgun (WGS) entry which is preliminary data.</text>
</comment>
<proteinExistence type="predicted"/>
<dbReference type="Proteomes" id="UP000824267">
    <property type="component" value="Unassembled WGS sequence"/>
</dbReference>
<evidence type="ECO:0000256" key="1">
    <source>
        <dbReference type="ARBA" id="ARBA00012404"/>
    </source>
</evidence>
<dbReference type="PROSITE" id="PS51168">
    <property type="entry name" value="CHORISMATE_MUT_2"/>
    <property type="match status" value="1"/>
</dbReference>